<evidence type="ECO:0000313" key="3">
    <source>
        <dbReference type="EMBL" id="QIZ72195.1"/>
    </source>
</evidence>
<proteinExistence type="predicted"/>
<reference evidence="3 4" key="1">
    <citation type="submission" date="2020-04" db="EMBL/GenBank/DDBJ databases">
        <authorList>
            <person name="Basu S."/>
            <person name="Maruthanayagam V."/>
            <person name="Chakraborty S."/>
            <person name="Pramanik A."/>
            <person name="Mukherjee J."/>
            <person name="Brink B."/>
        </authorList>
    </citation>
    <scope>NUCLEOTIDE SEQUENCE [LARGE SCALE GENOMIC DNA]</scope>
    <source>
        <strain evidence="3 4">AP17</strain>
    </source>
</reference>
<dbReference type="EMBL" id="CP051167">
    <property type="protein sequence ID" value="QIZ72195.1"/>
    <property type="molecule type" value="Genomic_DNA"/>
</dbReference>
<evidence type="ECO:0000313" key="4">
    <source>
        <dbReference type="Proteomes" id="UP000500857"/>
    </source>
</evidence>
<dbReference type="RefSeq" id="WP_168570345.1">
    <property type="nucleotide sequence ID" value="NZ_CP051167.1"/>
</dbReference>
<evidence type="ECO:0000259" key="2">
    <source>
        <dbReference type="Pfam" id="PF03787"/>
    </source>
</evidence>
<dbReference type="PANTHER" id="PTHR35579">
    <property type="entry name" value="CRISPR SYSTEM CMS ENDORIBONUCLEASE CSM3"/>
    <property type="match status" value="1"/>
</dbReference>
<dbReference type="GO" id="GO:0051607">
    <property type="term" value="P:defense response to virus"/>
    <property type="evidence" value="ECO:0007669"/>
    <property type="project" value="UniProtKB-KW"/>
</dbReference>
<accession>A0A6H1U0L5</accession>
<dbReference type="Proteomes" id="UP000500857">
    <property type="component" value="Chromosome"/>
</dbReference>
<keyword evidence="4" id="KW-1185">Reference proteome</keyword>
<dbReference type="PANTHER" id="PTHR35579:SF3">
    <property type="entry name" value="CRISPR SYSTEM CMS ENDORIBONUCLEASE CSM3"/>
    <property type="match status" value="1"/>
</dbReference>
<dbReference type="CDD" id="cd09726">
    <property type="entry name" value="RAMP_I_III"/>
    <property type="match status" value="1"/>
</dbReference>
<keyword evidence="1" id="KW-0051">Antiviral defense</keyword>
<dbReference type="InterPro" id="IPR052216">
    <property type="entry name" value="CRISPR_Csm3_endoribonuclease"/>
</dbReference>
<sequence>MSIYHLKIKLLSDTTFGRGDGVAGLLDQEVEYDPNGFPYLRGRTLKGLLSEECDNLVAVLPDATRKHWQQIAADLFGNPGSTLETVGKIHVGDACLPGDLREAVAQQLLKPKNDLKLKPINILESLTTIRRQTAINSKEGTPDEHSLRSARVIIRDLEFTAPLYFHTSPTDEMLSLLVAGTWALRRVGSGRNRGRGHVHCRLFNQGQEIGQDYLQRFGKMEIQAR</sequence>
<feature type="domain" description="CRISPR type III-associated protein" evidence="2">
    <location>
        <begin position="7"/>
        <end position="198"/>
    </location>
</feature>
<evidence type="ECO:0000256" key="1">
    <source>
        <dbReference type="ARBA" id="ARBA00023118"/>
    </source>
</evidence>
<dbReference type="InterPro" id="IPR005537">
    <property type="entry name" value="RAMP_III_fam"/>
</dbReference>
<organism evidence="3 4">
    <name type="scientific">Oxynema aestuarii AP17</name>
    <dbReference type="NCBI Taxonomy" id="2064643"/>
    <lineage>
        <taxon>Bacteria</taxon>
        <taxon>Bacillati</taxon>
        <taxon>Cyanobacteriota</taxon>
        <taxon>Cyanophyceae</taxon>
        <taxon>Oscillatoriophycideae</taxon>
        <taxon>Oscillatoriales</taxon>
        <taxon>Oscillatoriaceae</taxon>
        <taxon>Oxynema</taxon>
        <taxon>Oxynema aestuarii</taxon>
    </lineage>
</organism>
<dbReference type="KEGG" id="oxy:HCG48_17785"/>
<gene>
    <name evidence="3" type="ORF">HCG48_17785</name>
</gene>
<dbReference type="AlphaFoldDB" id="A0A6H1U0L5"/>
<dbReference type="Pfam" id="PF03787">
    <property type="entry name" value="RAMPs"/>
    <property type="match status" value="1"/>
</dbReference>
<name>A0A6H1U0L5_9CYAN</name>
<protein>
    <submittedName>
        <fullName evidence="3">RAMP superfamily protein</fullName>
    </submittedName>
</protein>